<dbReference type="PANTHER" id="PTHR37017:SF11">
    <property type="entry name" value="ESTERASE_LIPASE_THIOESTERASE DOMAIN-CONTAINING PROTEIN"/>
    <property type="match status" value="1"/>
</dbReference>
<name>A0A5N7CQJ0_PETAA</name>
<dbReference type="Gene3D" id="3.40.50.1820">
    <property type="entry name" value="alpha/beta hydrolase"/>
    <property type="match status" value="1"/>
</dbReference>
<feature type="region of interest" description="Disordered" evidence="1">
    <location>
        <begin position="87"/>
        <end position="106"/>
    </location>
</feature>
<dbReference type="InterPro" id="IPR052897">
    <property type="entry name" value="Sec-Metab_Biosynth_Hydrolase"/>
</dbReference>
<dbReference type="PANTHER" id="PTHR37017">
    <property type="entry name" value="AB HYDROLASE-1 DOMAIN-CONTAINING PROTEIN-RELATED"/>
    <property type="match status" value="1"/>
</dbReference>
<reference evidence="2" key="1">
    <citation type="submission" date="2019-04" db="EMBL/GenBank/DDBJ databases">
        <title>Friends and foes A comparative genomics studyof 23 Aspergillus species from section Flavi.</title>
        <authorList>
            <consortium name="DOE Joint Genome Institute"/>
            <person name="Kjaerbolling I."/>
            <person name="Vesth T."/>
            <person name="Frisvad J.C."/>
            <person name="Nybo J.L."/>
            <person name="Theobald S."/>
            <person name="Kildgaard S."/>
            <person name="Isbrandt T."/>
            <person name="Kuo A."/>
            <person name="Sato A."/>
            <person name="Lyhne E.K."/>
            <person name="Kogle M.E."/>
            <person name="Wiebenga A."/>
            <person name="Kun R.S."/>
            <person name="Lubbers R.J."/>
            <person name="Makela M.R."/>
            <person name="Barry K."/>
            <person name="Chovatia M."/>
            <person name="Clum A."/>
            <person name="Daum C."/>
            <person name="Haridas S."/>
            <person name="He G."/>
            <person name="LaButti K."/>
            <person name="Lipzen A."/>
            <person name="Mondo S."/>
            <person name="Riley R."/>
            <person name="Salamov A."/>
            <person name="Simmons B.A."/>
            <person name="Magnuson J.K."/>
            <person name="Henrissat B."/>
            <person name="Mortensen U.H."/>
            <person name="Larsen T.O."/>
            <person name="Devries R.P."/>
            <person name="Grigoriev I.V."/>
            <person name="Machida M."/>
            <person name="Baker S.E."/>
            <person name="Andersen M.R."/>
        </authorList>
    </citation>
    <scope>NUCLEOTIDE SEQUENCE [LARGE SCALE GENOMIC DNA]</scope>
    <source>
        <strain evidence="2">IBT 14317</strain>
    </source>
</reference>
<evidence type="ECO:0000256" key="1">
    <source>
        <dbReference type="SAM" id="MobiDB-lite"/>
    </source>
</evidence>
<dbReference type="InterPro" id="IPR029058">
    <property type="entry name" value="AB_hydrolase_fold"/>
</dbReference>
<dbReference type="Proteomes" id="UP000326877">
    <property type="component" value="Unassembled WGS sequence"/>
</dbReference>
<protein>
    <recommendedName>
        <fullName evidence="3">Alpha/Beta hydrolase protein</fullName>
    </recommendedName>
</protein>
<evidence type="ECO:0000313" key="2">
    <source>
        <dbReference type="EMBL" id="KAE8395947.1"/>
    </source>
</evidence>
<dbReference type="EMBL" id="ML735216">
    <property type="protein sequence ID" value="KAE8395947.1"/>
    <property type="molecule type" value="Genomic_DNA"/>
</dbReference>
<proteinExistence type="predicted"/>
<dbReference type="AlphaFoldDB" id="A0A5N7CQJ0"/>
<dbReference type="OrthoDB" id="1263307at2759"/>
<organism evidence="2">
    <name type="scientific">Petromyces alliaceus</name>
    <name type="common">Aspergillus alliaceus</name>
    <dbReference type="NCBI Taxonomy" id="209559"/>
    <lineage>
        <taxon>Eukaryota</taxon>
        <taxon>Fungi</taxon>
        <taxon>Dikarya</taxon>
        <taxon>Ascomycota</taxon>
        <taxon>Pezizomycotina</taxon>
        <taxon>Eurotiomycetes</taxon>
        <taxon>Eurotiomycetidae</taxon>
        <taxon>Eurotiales</taxon>
        <taxon>Aspergillaceae</taxon>
        <taxon>Aspergillus</taxon>
        <taxon>Aspergillus subgen. Circumdati</taxon>
    </lineage>
</organism>
<gene>
    <name evidence="2" type="ORF">BDV23DRAFT_168273</name>
</gene>
<sequence length="242" mass="26781">MAASPEVILGPGAWNTQNSVTDSVHVFQRGGSELVLYSIRQPALSHAPSFCEMALTASKPPLNGFMTRMVLALLLIARVIWSAPERWKGSPHDKDTRNSGYRDDYKHSASVAPNGNSLVGAPRGHLLPCIKTEGGYAYNNIGLEGSFHDLPLSEGVKWTTALTHTSFPVFYGSAFHRTWYVISAAYIWGQENRMLLLDIQKHMLNLLGTSRTYILKTSHHPFLIMPQEVADMVQSLSTQVSQ</sequence>
<evidence type="ECO:0008006" key="3">
    <source>
        <dbReference type="Google" id="ProtNLM"/>
    </source>
</evidence>
<accession>A0A5N7CQJ0</accession>